<dbReference type="GO" id="GO:0016020">
    <property type="term" value="C:membrane"/>
    <property type="evidence" value="ECO:0007669"/>
    <property type="project" value="UniProtKB-SubCell"/>
</dbReference>
<evidence type="ECO:0000256" key="6">
    <source>
        <dbReference type="SAM" id="Phobius"/>
    </source>
</evidence>
<keyword evidence="8" id="KW-1185">Reference proteome</keyword>
<dbReference type="InterPro" id="IPR019109">
    <property type="entry name" value="MamF_MmsF"/>
</dbReference>
<accession>M0LUM2</accession>
<dbReference type="PANTHER" id="PTHR36460:SF1">
    <property type="entry name" value="UPF0132 DOMAIN PROTEIN (AFU_ORTHOLOGUE AFUA_3G10255)"/>
    <property type="match status" value="1"/>
</dbReference>
<evidence type="ECO:0000256" key="3">
    <source>
        <dbReference type="ARBA" id="ARBA00022989"/>
    </source>
</evidence>
<dbReference type="Proteomes" id="UP000011566">
    <property type="component" value="Unassembled WGS sequence"/>
</dbReference>
<name>M0LUM2_9EURY</name>
<comment type="caution">
    <text evidence="7">The sequence shown here is derived from an EMBL/GenBank/DDBJ whole genome shotgun (WGS) entry which is preliminary data.</text>
</comment>
<feature type="transmembrane region" description="Helical" evidence="6">
    <location>
        <begin position="29"/>
        <end position="48"/>
    </location>
</feature>
<protein>
    <recommendedName>
        <fullName evidence="9">DUF4870 domain-containing protein</fullName>
    </recommendedName>
</protein>
<sequence length="146" mass="15380">MASSTKEFDGETETTTTAVENESGLDSNVAGALSYVFGFVSGLIFYLIEKEDEFVRWHAAQSIALSAVVVAVSIGLSFVGTAISVATFSGSSGLFLVGSLLSLVLGLVWLAVTVGAVAVWLYLILRAYQGRTVRLPIVATLADRLV</sequence>
<evidence type="ECO:0000256" key="5">
    <source>
        <dbReference type="SAM" id="MobiDB-lite"/>
    </source>
</evidence>
<keyword evidence="2 6" id="KW-0812">Transmembrane</keyword>
<dbReference type="Pfam" id="PF09685">
    <property type="entry name" value="MamF_MmsF"/>
    <property type="match status" value="1"/>
</dbReference>
<evidence type="ECO:0000313" key="7">
    <source>
        <dbReference type="EMBL" id="EMA35795.1"/>
    </source>
</evidence>
<gene>
    <name evidence="7" type="ORF">C447_16594</name>
</gene>
<dbReference type="eggNOG" id="arCOG04344">
    <property type="taxonomic scope" value="Archaea"/>
</dbReference>
<dbReference type="AlphaFoldDB" id="M0LUM2"/>
<dbReference type="RefSeq" id="WP_007695880.1">
    <property type="nucleotide sequence ID" value="NZ_AJRK01000444.1"/>
</dbReference>
<organism evidence="7 8">
    <name type="scientific">Halococcus hamelinensis 100A6</name>
    <dbReference type="NCBI Taxonomy" id="1132509"/>
    <lineage>
        <taxon>Archaea</taxon>
        <taxon>Methanobacteriati</taxon>
        <taxon>Methanobacteriota</taxon>
        <taxon>Stenosarchaea group</taxon>
        <taxon>Halobacteria</taxon>
        <taxon>Halobacteriales</taxon>
        <taxon>Halococcaceae</taxon>
        <taxon>Halococcus</taxon>
    </lineage>
</organism>
<comment type="subcellular location">
    <subcellularLocation>
        <location evidence="1">Membrane</location>
        <topology evidence="1">Multi-pass membrane protein</topology>
    </subcellularLocation>
</comment>
<feature type="transmembrane region" description="Helical" evidence="6">
    <location>
        <begin position="94"/>
        <end position="125"/>
    </location>
</feature>
<keyword evidence="3 6" id="KW-1133">Transmembrane helix</keyword>
<feature type="region of interest" description="Disordered" evidence="5">
    <location>
        <begin position="1"/>
        <end position="20"/>
    </location>
</feature>
<evidence type="ECO:0000256" key="1">
    <source>
        <dbReference type="ARBA" id="ARBA00004141"/>
    </source>
</evidence>
<evidence type="ECO:0000256" key="2">
    <source>
        <dbReference type="ARBA" id="ARBA00022692"/>
    </source>
</evidence>
<evidence type="ECO:0000313" key="8">
    <source>
        <dbReference type="Proteomes" id="UP000011566"/>
    </source>
</evidence>
<dbReference type="EMBL" id="AOMB01000043">
    <property type="protein sequence ID" value="EMA35795.1"/>
    <property type="molecule type" value="Genomic_DNA"/>
</dbReference>
<dbReference type="PANTHER" id="PTHR36460">
    <property type="entry name" value="UPF0132 DOMAIN PROTEIN (AFU_ORTHOLOGUE AFUA_3G10255)"/>
    <property type="match status" value="1"/>
</dbReference>
<keyword evidence="4 6" id="KW-0472">Membrane</keyword>
<dbReference type="PATRIC" id="fig|1132509.6.peg.3853"/>
<reference evidence="7 8" key="1">
    <citation type="journal article" date="2014" name="PLoS Genet.">
        <title>Phylogenetically driven sequencing of extremely halophilic archaea reveals strategies for static and dynamic osmo-response.</title>
        <authorList>
            <person name="Becker E.A."/>
            <person name="Seitzer P.M."/>
            <person name="Tritt A."/>
            <person name="Larsen D."/>
            <person name="Krusor M."/>
            <person name="Yao A.I."/>
            <person name="Wu D."/>
            <person name="Madern D."/>
            <person name="Eisen J.A."/>
            <person name="Darling A.E."/>
            <person name="Facciotti M.T."/>
        </authorList>
    </citation>
    <scope>NUCLEOTIDE SEQUENCE [LARGE SCALE GENOMIC DNA]</scope>
    <source>
        <strain evidence="7 8">100A6</strain>
    </source>
</reference>
<proteinExistence type="predicted"/>
<dbReference type="OrthoDB" id="329551at2157"/>
<evidence type="ECO:0008006" key="9">
    <source>
        <dbReference type="Google" id="ProtNLM"/>
    </source>
</evidence>
<feature type="transmembrane region" description="Helical" evidence="6">
    <location>
        <begin position="60"/>
        <end position="88"/>
    </location>
</feature>
<evidence type="ECO:0000256" key="4">
    <source>
        <dbReference type="ARBA" id="ARBA00023136"/>
    </source>
</evidence>